<dbReference type="RefSeq" id="WP_371151208.1">
    <property type="nucleotide sequence ID" value="NZ_JBFSOO010000019.1"/>
</dbReference>
<dbReference type="Proteomes" id="UP001568358">
    <property type="component" value="Unassembled WGS sequence"/>
</dbReference>
<proteinExistence type="predicted"/>
<keyword evidence="2" id="KW-1185">Reference proteome</keyword>
<organism evidence="1 2">
    <name type="scientific">Halodesulfovibrio aestuarii</name>
    <dbReference type="NCBI Taxonomy" id="126333"/>
    <lineage>
        <taxon>Bacteria</taxon>
        <taxon>Pseudomonadati</taxon>
        <taxon>Thermodesulfobacteriota</taxon>
        <taxon>Desulfovibrionia</taxon>
        <taxon>Desulfovibrionales</taxon>
        <taxon>Desulfovibrionaceae</taxon>
        <taxon>Halodesulfovibrio</taxon>
    </lineage>
</organism>
<gene>
    <name evidence="1" type="ORF">AB2Z07_16175</name>
</gene>
<reference evidence="1 2" key="1">
    <citation type="submission" date="2024-07" db="EMBL/GenBank/DDBJ databases">
        <title>Active virus-host system and metabolic interactions in a Lokiarchaeon culture.</title>
        <authorList>
            <person name="Ponce Toledo R.I."/>
            <person name="Rodrigues Oliveira T."/>
            <person name="Schleper C."/>
        </authorList>
    </citation>
    <scope>NUCLEOTIDE SEQUENCE [LARGE SCALE GENOMIC DNA]</scope>
    <source>
        <strain evidence="1 2">B35</strain>
    </source>
</reference>
<protein>
    <submittedName>
        <fullName evidence="1">Uncharacterized protein</fullName>
    </submittedName>
</protein>
<name>A0ABV4JZP6_9BACT</name>
<dbReference type="EMBL" id="JBFSOO010000019">
    <property type="protein sequence ID" value="MEZ6855013.1"/>
    <property type="molecule type" value="Genomic_DNA"/>
</dbReference>
<evidence type="ECO:0000313" key="1">
    <source>
        <dbReference type="EMBL" id="MEZ6855013.1"/>
    </source>
</evidence>
<comment type="caution">
    <text evidence="1">The sequence shown here is derived from an EMBL/GenBank/DDBJ whole genome shotgun (WGS) entry which is preliminary data.</text>
</comment>
<sequence>MTQPLVNPSVIVRRKLECVRNSVGVLKNQQGITAEDELNISNIYRMIAQIDERHRHRLNLSGHAVIPLNRRALAADCLTTAERRVLADRIRKGGHHDPAA</sequence>
<accession>A0ABV4JZP6</accession>
<evidence type="ECO:0000313" key="2">
    <source>
        <dbReference type="Proteomes" id="UP001568358"/>
    </source>
</evidence>